<evidence type="ECO:0000256" key="1">
    <source>
        <dbReference type="ARBA" id="ARBA00038158"/>
    </source>
</evidence>
<feature type="compositionally biased region" description="Low complexity" evidence="2">
    <location>
        <begin position="12"/>
        <end position="25"/>
    </location>
</feature>
<dbReference type="OrthoDB" id="2013972at2759"/>
<accession>A0A1Q8S4S6</accession>
<gene>
    <name evidence="3" type="ORF">CCHL11_00663</name>
</gene>
<reference evidence="3 4" key="1">
    <citation type="submission" date="2016-11" db="EMBL/GenBank/DDBJ databases">
        <title>Draft Genome Assembly of Colletotrichum chlorophyti a pathogen of herbaceous plants.</title>
        <authorList>
            <person name="Gan P."/>
            <person name="Narusaka M."/>
            <person name="Tsushima A."/>
            <person name="Narusaka Y."/>
            <person name="Takano Y."/>
            <person name="Shirasu K."/>
        </authorList>
    </citation>
    <scope>NUCLEOTIDE SEQUENCE [LARGE SCALE GENOMIC DNA]</scope>
    <source>
        <strain evidence="3 4">NTL11</strain>
    </source>
</reference>
<dbReference type="EMBL" id="MPGH01000017">
    <property type="protein sequence ID" value="OLN96410.1"/>
    <property type="molecule type" value="Genomic_DNA"/>
</dbReference>
<dbReference type="Pfam" id="PF13489">
    <property type="entry name" value="Methyltransf_23"/>
    <property type="match status" value="2"/>
</dbReference>
<proteinExistence type="inferred from homology"/>
<dbReference type="InterPro" id="IPR029063">
    <property type="entry name" value="SAM-dependent_MTases_sf"/>
</dbReference>
<keyword evidence="4" id="KW-1185">Reference proteome</keyword>
<name>A0A1Q8S4S6_9PEZI</name>
<evidence type="ECO:0000313" key="4">
    <source>
        <dbReference type="Proteomes" id="UP000186583"/>
    </source>
</evidence>
<dbReference type="Gene3D" id="3.40.50.150">
    <property type="entry name" value="Vaccinia Virus protein VP39"/>
    <property type="match status" value="2"/>
</dbReference>
<evidence type="ECO:0000313" key="3">
    <source>
        <dbReference type="EMBL" id="OLN96410.1"/>
    </source>
</evidence>
<dbReference type="SUPFAM" id="SSF53335">
    <property type="entry name" value="S-adenosyl-L-methionine-dependent methyltransferases"/>
    <property type="match status" value="2"/>
</dbReference>
<dbReference type="Proteomes" id="UP000186583">
    <property type="component" value="Unassembled WGS sequence"/>
</dbReference>
<dbReference type="GO" id="GO:0008168">
    <property type="term" value="F:methyltransferase activity"/>
    <property type="evidence" value="ECO:0007669"/>
    <property type="project" value="TreeGrafter"/>
</dbReference>
<comment type="similarity">
    <text evidence="1">Belongs to the methyltransferase superfamily. LaeA methyltransferase family.</text>
</comment>
<organism evidence="3 4">
    <name type="scientific">Colletotrichum chlorophyti</name>
    <dbReference type="NCBI Taxonomy" id="708187"/>
    <lineage>
        <taxon>Eukaryota</taxon>
        <taxon>Fungi</taxon>
        <taxon>Dikarya</taxon>
        <taxon>Ascomycota</taxon>
        <taxon>Pezizomycotina</taxon>
        <taxon>Sordariomycetes</taxon>
        <taxon>Hypocreomycetidae</taxon>
        <taxon>Glomerellales</taxon>
        <taxon>Glomerellaceae</taxon>
        <taxon>Colletotrichum</taxon>
    </lineage>
</organism>
<comment type="caution">
    <text evidence="3">The sequence shown here is derived from an EMBL/GenBank/DDBJ whole genome shotgun (WGS) entry which is preliminary data.</text>
</comment>
<dbReference type="STRING" id="708187.A0A1Q8S4S6"/>
<dbReference type="CDD" id="cd02440">
    <property type="entry name" value="AdoMet_MTases"/>
    <property type="match status" value="2"/>
</dbReference>
<dbReference type="PANTHER" id="PTHR43591:SF10">
    <property type="entry name" value="ABC TRANSMEMBRANE TYPE-1 DOMAIN-CONTAINING PROTEIN-RELATED"/>
    <property type="match status" value="1"/>
</dbReference>
<dbReference type="PANTHER" id="PTHR43591">
    <property type="entry name" value="METHYLTRANSFERASE"/>
    <property type="match status" value="1"/>
</dbReference>
<dbReference type="AlphaFoldDB" id="A0A1Q8S4S6"/>
<protein>
    <submittedName>
        <fullName evidence="3">Uncharacterized protein</fullName>
    </submittedName>
</protein>
<evidence type="ECO:0000256" key="2">
    <source>
        <dbReference type="SAM" id="MobiDB-lite"/>
    </source>
</evidence>
<feature type="region of interest" description="Disordered" evidence="2">
    <location>
        <begin position="1"/>
        <end position="25"/>
    </location>
</feature>
<sequence>MAQNPVSPKPGSPVEASSAASSAAFPAAGPAEGLIAIPEREAENQSTGCSFVVPSTSSLSESIHAYRTLHGRTYTQKVDYWGPNDERQNEGLDVNHYWMTLFLGDKLFLAPIGDSPQAVLDIGTGTGVWAIDFADDFPSAEVIGVDVSPIQPSWVPPNCKFQIDDIEQPWTWPSGYFDFIHIRNLEGAISDWKALYDEAFKALRPGGHIEVKEFDIECRSQVQTLEDGHPFKNWSKHLNGAANKLGKTGVQCPDRSIIRNLQAAGFVDIIEEKWPVPVGDWALNPVLKDVGIGSLEYLDQSLEGFGTFLLKEVMGWQYEEILVFMTEFRRALKDSKMQPFFYLLTSASTTSLTESIYEYRSIQGRPYTQKVDYWAPNDERQNEGLDINKTDLIRLTKLRNSHYWMTVFLNDRLFLAPIGDSPQMVLDLGTGTGIWAIDFADEFPSAGVYGIDVSPIQPTWVPPNCKFQIDDIEQPWTWPANHFDYIHIRNMEGSISNWVALYKQAFKALQPGGYIEVKEVDIECGSQVEALDDKHPFKRWSKFLLEACDKIGKTGLQCRSQGIGNNLRNAGYVDIVEKKWPIPVGAWAKDPVLKEVGQSTLEFLDKSLEGFGTFLLKEVLGWEYAEVLVFISEFRKALKDSKMQPFFYLHLVYARKPEGYEDEGQEEN</sequence>